<dbReference type="Pfam" id="PF14371">
    <property type="entry name" value="DUF4412"/>
    <property type="match status" value="1"/>
</dbReference>
<evidence type="ECO:0000313" key="3">
    <source>
        <dbReference type="EMBL" id="AAM72716.1"/>
    </source>
</evidence>
<dbReference type="Proteomes" id="UP000001007">
    <property type="component" value="Chromosome"/>
</dbReference>
<dbReference type="eggNOG" id="ENOG5032JEU">
    <property type="taxonomic scope" value="Bacteria"/>
</dbReference>
<dbReference type="KEGG" id="cte:CT1489"/>
<evidence type="ECO:0000259" key="2">
    <source>
        <dbReference type="Pfam" id="PF14371"/>
    </source>
</evidence>
<feature type="domain" description="DUF4412" evidence="2">
    <location>
        <begin position="36"/>
        <end position="226"/>
    </location>
</feature>
<protein>
    <recommendedName>
        <fullName evidence="2">DUF4412 domain-containing protein</fullName>
    </recommendedName>
</protein>
<dbReference type="EMBL" id="AE006470">
    <property type="protein sequence ID" value="AAM72716.1"/>
    <property type="molecule type" value="Genomic_DNA"/>
</dbReference>
<feature type="signal peptide" evidence="1">
    <location>
        <begin position="1"/>
        <end position="34"/>
    </location>
</feature>
<keyword evidence="4" id="KW-1185">Reference proteome</keyword>
<evidence type="ECO:0000313" key="4">
    <source>
        <dbReference type="Proteomes" id="UP000001007"/>
    </source>
</evidence>
<dbReference type="InterPro" id="IPR025524">
    <property type="entry name" value="DUF4412"/>
</dbReference>
<organism evidence="3 4">
    <name type="scientific">Chlorobaculum tepidum (strain ATCC 49652 / DSM 12025 / NBRC 103806 / TLS)</name>
    <name type="common">Chlorobium tepidum</name>
    <dbReference type="NCBI Taxonomy" id="194439"/>
    <lineage>
        <taxon>Bacteria</taxon>
        <taxon>Pseudomonadati</taxon>
        <taxon>Chlorobiota</taxon>
        <taxon>Chlorobiia</taxon>
        <taxon>Chlorobiales</taxon>
        <taxon>Chlorobiaceae</taxon>
        <taxon>Chlorobaculum</taxon>
    </lineage>
</organism>
<dbReference type="PATRIC" id="fig|194439.7.peg.1351"/>
<name>Q8KCD3_CHLTE</name>
<sequence>MPNTSNRLPPMRRLFSVLPALLILILAIPSSVHAAFTGEMDMKLTMPNGKADITYLFGVRDQKMEMTMMLDRIPEPLRTTVITRRSTPDEAIIVNHKSKSWSIVNLRSAAESATLLDFDSNYRFTRVGLETVKGYPCEHVRLTSSTDTLDLWMTKGLADFSTFRLLQSQNPRLSNTSLARVLKQNGVDGFPAKIVQKNGNGLYIMQMQKVMPKPTPESSFRVPAGYRQTEPNQINIDKRQKEHLRQLMEKMKKFEE</sequence>
<keyword evidence="1" id="KW-0732">Signal</keyword>
<dbReference type="OrthoDB" id="937935at2"/>
<evidence type="ECO:0000256" key="1">
    <source>
        <dbReference type="SAM" id="SignalP"/>
    </source>
</evidence>
<dbReference type="STRING" id="194439.CT1489"/>
<dbReference type="AlphaFoldDB" id="Q8KCD3"/>
<dbReference type="EnsemblBacteria" id="AAM72716">
    <property type="protein sequence ID" value="AAM72716"/>
    <property type="gene ID" value="CT1489"/>
</dbReference>
<proteinExistence type="predicted"/>
<dbReference type="HOGENOM" id="CLU_088873_0_0_10"/>
<accession>Q8KCD3</accession>
<feature type="chain" id="PRO_5004309497" description="DUF4412 domain-containing protein" evidence="1">
    <location>
        <begin position="35"/>
        <end position="256"/>
    </location>
</feature>
<gene>
    <name evidence="3" type="ordered locus">CT1489</name>
</gene>
<reference evidence="3 4" key="1">
    <citation type="journal article" date="2002" name="Proc. Natl. Acad. Sci. U.S.A.">
        <title>The complete genome sequence of Chlorobium tepidum TLS, a photosynthetic, anaerobic, green-sulfur bacterium.</title>
        <authorList>
            <person name="Eisen J.A."/>
            <person name="Nelson K.E."/>
            <person name="Paulsen I.T."/>
            <person name="Heidelberg J.F."/>
            <person name="Wu M."/>
            <person name="Dodson R.J."/>
            <person name="Deboy R."/>
            <person name="Gwinn M.L."/>
            <person name="Nelson W.C."/>
            <person name="Haft D.H."/>
            <person name="Hickey E.K."/>
            <person name="Peterson J.D."/>
            <person name="Durkin A.S."/>
            <person name="Kolonay J.L."/>
            <person name="Yang F."/>
            <person name="Holt I."/>
            <person name="Umayam L.A."/>
            <person name="Mason T."/>
            <person name="Brenner M."/>
            <person name="Shea T.P."/>
            <person name="Parksey D."/>
            <person name="Nierman W.C."/>
            <person name="Feldblyum T.V."/>
            <person name="Hansen C.L."/>
            <person name="Craven M.B."/>
            <person name="Radune D."/>
            <person name="Vamathevan J."/>
            <person name="Khouri H."/>
            <person name="White O."/>
            <person name="Gruber T.M."/>
            <person name="Ketchum K.A."/>
            <person name="Venter J.C."/>
            <person name="Tettelin H."/>
            <person name="Bryant D.A."/>
            <person name="Fraser C.M."/>
        </authorList>
    </citation>
    <scope>NUCLEOTIDE SEQUENCE [LARGE SCALE GENOMIC DNA]</scope>
    <source>
        <strain evidence="4">ATCC 49652 / DSM 12025 / NBRC 103806 / TLS</strain>
    </source>
</reference>